<feature type="domain" description="M23ase beta-sheet core" evidence="2">
    <location>
        <begin position="259"/>
        <end position="361"/>
    </location>
</feature>
<evidence type="ECO:0000259" key="2">
    <source>
        <dbReference type="Pfam" id="PF01551"/>
    </source>
</evidence>
<dbReference type="PANTHER" id="PTHR21666:SF270">
    <property type="entry name" value="MUREIN HYDROLASE ACTIVATOR ENVC"/>
    <property type="match status" value="1"/>
</dbReference>
<name>A0ABW4KJK7_9BACI</name>
<dbReference type="Proteomes" id="UP001597301">
    <property type="component" value="Unassembled WGS sequence"/>
</dbReference>
<evidence type="ECO:0000313" key="4">
    <source>
        <dbReference type="Proteomes" id="UP001597301"/>
    </source>
</evidence>
<dbReference type="PANTHER" id="PTHR21666">
    <property type="entry name" value="PEPTIDASE-RELATED"/>
    <property type="match status" value="1"/>
</dbReference>
<dbReference type="InterPro" id="IPR016047">
    <property type="entry name" value="M23ase_b-sheet_dom"/>
</dbReference>
<dbReference type="InterPro" id="IPR011055">
    <property type="entry name" value="Dup_hybrid_motif"/>
</dbReference>
<dbReference type="EMBL" id="JBHUEO010000037">
    <property type="protein sequence ID" value="MFD1707551.1"/>
    <property type="molecule type" value="Genomic_DNA"/>
</dbReference>
<dbReference type="Gene3D" id="2.70.70.10">
    <property type="entry name" value="Glucose Permease (Domain IIA)"/>
    <property type="match status" value="1"/>
</dbReference>
<reference evidence="4" key="1">
    <citation type="journal article" date="2019" name="Int. J. Syst. Evol. Microbiol.">
        <title>The Global Catalogue of Microorganisms (GCM) 10K type strain sequencing project: providing services to taxonomists for standard genome sequencing and annotation.</title>
        <authorList>
            <consortium name="The Broad Institute Genomics Platform"/>
            <consortium name="The Broad Institute Genome Sequencing Center for Infectious Disease"/>
            <person name="Wu L."/>
            <person name="Ma J."/>
        </authorList>
    </citation>
    <scope>NUCLEOTIDE SEQUENCE [LARGE SCALE GENOMIC DNA]</scope>
    <source>
        <strain evidence="4">CGMCC 1.12295</strain>
    </source>
</reference>
<keyword evidence="1" id="KW-0472">Membrane</keyword>
<accession>A0ABW4KJK7</accession>
<dbReference type="SUPFAM" id="SSF51261">
    <property type="entry name" value="Duplicated hybrid motif"/>
    <property type="match status" value="1"/>
</dbReference>
<proteinExistence type="predicted"/>
<evidence type="ECO:0000256" key="1">
    <source>
        <dbReference type="SAM" id="Phobius"/>
    </source>
</evidence>
<gene>
    <name evidence="3" type="ORF">ACFSCZ_12535</name>
</gene>
<keyword evidence="1" id="KW-0812">Transmembrane</keyword>
<keyword evidence="1" id="KW-1133">Transmembrane helix</keyword>
<organism evidence="3 4">
    <name type="scientific">Siminovitchia sediminis</name>
    <dbReference type="NCBI Taxonomy" id="1274353"/>
    <lineage>
        <taxon>Bacteria</taxon>
        <taxon>Bacillati</taxon>
        <taxon>Bacillota</taxon>
        <taxon>Bacilli</taxon>
        <taxon>Bacillales</taxon>
        <taxon>Bacillaceae</taxon>
        <taxon>Siminovitchia</taxon>
    </lineage>
</organism>
<evidence type="ECO:0000313" key="3">
    <source>
        <dbReference type="EMBL" id="MFD1707551.1"/>
    </source>
</evidence>
<comment type="caution">
    <text evidence="3">The sequence shown here is derived from an EMBL/GenBank/DDBJ whole genome shotgun (WGS) entry which is preliminary data.</text>
</comment>
<dbReference type="InterPro" id="IPR050570">
    <property type="entry name" value="Cell_wall_metabolism_enzyme"/>
</dbReference>
<protein>
    <submittedName>
        <fullName evidence="3">Peptidoglycan DD-metalloendopeptidase family protein</fullName>
    </submittedName>
</protein>
<keyword evidence="4" id="KW-1185">Reference proteome</keyword>
<dbReference type="Pfam" id="PF01551">
    <property type="entry name" value="Peptidase_M23"/>
    <property type="match status" value="1"/>
</dbReference>
<dbReference type="RefSeq" id="WP_380774267.1">
    <property type="nucleotide sequence ID" value="NZ_JBHUEO010000037.1"/>
</dbReference>
<sequence>MAPQGFYKVRESAKENMDSILRSIGQALKTKIALWIGGMLGFSGFVFIAVFFLLFLLIVGIAAGSSNNESSPSGGGFSCSQTGEVDIGKWDTVFKGAGKLAGSQETIISLSGEKGIDPVLFAAVALHETGFGTSNAVVNKNNPGGLMDPKTGSSRLYHFSTLEEGLGAMAKTLYNRIIRDGLNTIDKLGNVYAPIGAANDPTGLNKHWVPNVTTIATKLGGFTMNCEDVGPVEVIGDKAWPVPHTKNITSGYGPRSGGLHKGIDIAGGNDSGKAIVAFMDGRVVVSTFGQRGSGYGGYGNVVVVDHGNGMRTLYGHMLEKGIPEGTEVKAGEVVGKIGNTGDSRGAHLHFEIRINNKQVDPMPYIKELLGKK</sequence>
<feature type="transmembrane region" description="Helical" evidence="1">
    <location>
        <begin position="32"/>
        <end position="63"/>
    </location>
</feature>
<dbReference type="CDD" id="cd12797">
    <property type="entry name" value="M23_peptidase"/>
    <property type="match status" value="1"/>
</dbReference>